<dbReference type="GO" id="GO:0016787">
    <property type="term" value="F:hydrolase activity"/>
    <property type="evidence" value="ECO:0007669"/>
    <property type="project" value="UniProtKB-KW"/>
</dbReference>
<dbReference type="PANTHER" id="PTHR43798">
    <property type="entry name" value="MONOACYLGLYCEROL LIPASE"/>
    <property type="match status" value="1"/>
</dbReference>
<evidence type="ECO:0000313" key="3">
    <source>
        <dbReference type="Proteomes" id="UP000265614"/>
    </source>
</evidence>
<dbReference type="InterPro" id="IPR050266">
    <property type="entry name" value="AB_hydrolase_sf"/>
</dbReference>
<dbReference type="InterPro" id="IPR029058">
    <property type="entry name" value="AB_hydrolase_fold"/>
</dbReference>
<dbReference type="PANTHER" id="PTHR43798:SF24">
    <property type="entry name" value="CIS-3-ALKYL-4-ALKYLOXETAN-2-ONE DECARBOXYLASE"/>
    <property type="match status" value="1"/>
</dbReference>
<dbReference type="PRINTS" id="PR00111">
    <property type="entry name" value="ABHYDROLASE"/>
</dbReference>
<protein>
    <submittedName>
        <fullName evidence="2">Alpha/beta fold hydrolase</fullName>
    </submittedName>
</protein>
<gene>
    <name evidence="2" type="ORF">D5H78_14575</name>
</gene>
<evidence type="ECO:0000259" key="1">
    <source>
        <dbReference type="Pfam" id="PF00561"/>
    </source>
</evidence>
<reference evidence="2 3" key="1">
    <citation type="submission" date="2018-09" db="EMBL/GenBank/DDBJ databases">
        <title>YIM 75000 draft genome.</title>
        <authorList>
            <person name="Tang S."/>
            <person name="Feng Y."/>
        </authorList>
    </citation>
    <scope>NUCLEOTIDE SEQUENCE [LARGE SCALE GENOMIC DNA]</scope>
    <source>
        <strain evidence="2 3">YIM 75000</strain>
    </source>
</reference>
<dbReference type="GO" id="GO:0016020">
    <property type="term" value="C:membrane"/>
    <property type="evidence" value="ECO:0007669"/>
    <property type="project" value="TreeGrafter"/>
</dbReference>
<feature type="domain" description="AB hydrolase-1" evidence="1">
    <location>
        <begin position="33"/>
        <end position="279"/>
    </location>
</feature>
<sequence length="295" mass="32120">MRADLRLPDLPDARHVTVGGQDVAYLDEGAGEPVLMVHGNPSWSYHYRHLAAAVAAHGHRAVVPDHVGMGRSARPAAGDYPFTYERRVEDLGGFVDAVLPDGPLTLVVHDWGGAIALAWAVRHPERVRRVVLLNTAAFPLPPGAGLPWHLRAARVPYAGDGAVLLGNAFVRGAVHLGVVHRMPRQVRRGYLAPYDSPARRLAVLRFVQDVPASPSAPAHALLAATERALPGLLAQVPVLVLWGLRDPVLDARILERWRELVPSAEVHAYEDAGHFVLEDAREVVVPRVLDLLDRT</sequence>
<name>A0A3A3ZG88_9ACTN</name>
<accession>A0A3A3ZG88</accession>
<dbReference type="Proteomes" id="UP000265614">
    <property type="component" value="Unassembled WGS sequence"/>
</dbReference>
<dbReference type="SUPFAM" id="SSF53474">
    <property type="entry name" value="alpha/beta-Hydrolases"/>
    <property type="match status" value="1"/>
</dbReference>
<comment type="caution">
    <text evidence="2">The sequence shown here is derived from an EMBL/GenBank/DDBJ whole genome shotgun (WGS) entry which is preliminary data.</text>
</comment>
<evidence type="ECO:0000313" key="2">
    <source>
        <dbReference type="EMBL" id="RJK94216.1"/>
    </source>
</evidence>
<dbReference type="AlphaFoldDB" id="A0A3A3ZG88"/>
<dbReference type="RefSeq" id="WP_119951225.1">
    <property type="nucleotide sequence ID" value="NZ_QZEZ01000007.1"/>
</dbReference>
<dbReference type="OrthoDB" id="5431692at2"/>
<dbReference type="InterPro" id="IPR000073">
    <property type="entry name" value="AB_hydrolase_1"/>
</dbReference>
<dbReference type="PRINTS" id="PR00412">
    <property type="entry name" value="EPOXHYDRLASE"/>
</dbReference>
<dbReference type="InterPro" id="IPR000639">
    <property type="entry name" value="Epox_hydrolase-like"/>
</dbReference>
<organism evidence="2 3">
    <name type="scientific">Vallicoccus soli</name>
    <dbReference type="NCBI Taxonomy" id="2339232"/>
    <lineage>
        <taxon>Bacteria</taxon>
        <taxon>Bacillati</taxon>
        <taxon>Actinomycetota</taxon>
        <taxon>Actinomycetes</taxon>
        <taxon>Motilibacterales</taxon>
        <taxon>Vallicoccaceae</taxon>
        <taxon>Vallicoccus</taxon>
    </lineage>
</organism>
<dbReference type="Gene3D" id="3.40.50.1820">
    <property type="entry name" value="alpha/beta hydrolase"/>
    <property type="match status" value="1"/>
</dbReference>
<keyword evidence="3" id="KW-1185">Reference proteome</keyword>
<proteinExistence type="predicted"/>
<keyword evidence="2" id="KW-0378">Hydrolase</keyword>
<dbReference type="Pfam" id="PF00561">
    <property type="entry name" value="Abhydrolase_1"/>
    <property type="match status" value="1"/>
</dbReference>
<dbReference type="EMBL" id="QZEZ01000007">
    <property type="protein sequence ID" value="RJK94216.1"/>
    <property type="molecule type" value="Genomic_DNA"/>
</dbReference>